<dbReference type="GO" id="GO:0000422">
    <property type="term" value="P:autophagy of mitochondrion"/>
    <property type="evidence" value="ECO:0007669"/>
    <property type="project" value="TreeGrafter"/>
</dbReference>
<feature type="compositionally biased region" description="Low complexity" evidence="13">
    <location>
        <begin position="1828"/>
        <end position="1840"/>
    </location>
</feature>
<feature type="compositionally biased region" description="Acidic residues" evidence="13">
    <location>
        <begin position="635"/>
        <end position="644"/>
    </location>
</feature>
<evidence type="ECO:0000256" key="11">
    <source>
        <dbReference type="ARBA" id="ARBA00024615"/>
    </source>
</evidence>
<feature type="compositionally biased region" description="Polar residues" evidence="13">
    <location>
        <begin position="871"/>
        <end position="890"/>
    </location>
</feature>
<dbReference type="GO" id="GO:0034045">
    <property type="term" value="C:phagophore assembly site membrane"/>
    <property type="evidence" value="ECO:0007669"/>
    <property type="project" value="UniProtKB-SubCell"/>
</dbReference>
<proteinExistence type="inferred from homology"/>
<feature type="compositionally biased region" description="Acidic residues" evidence="13">
    <location>
        <begin position="405"/>
        <end position="414"/>
    </location>
</feature>
<feature type="compositionally biased region" description="Polar residues" evidence="13">
    <location>
        <begin position="1209"/>
        <end position="1219"/>
    </location>
</feature>
<reference evidence="14" key="1">
    <citation type="submission" date="2021-02" db="EMBL/GenBank/DDBJ databases">
        <authorList>
            <person name="Dougan E. K."/>
            <person name="Rhodes N."/>
            <person name="Thang M."/>
            <person name="Chan C."/>
        </authorList>
    </citation>
    <scope>NUCLEOTIDE SEQUENCE</scope>
</reference>
<evidence type="ECO:0000256" key="9">
    <source>
        <dbReference type="ARBA" id="ARBA00023136"/>
    </source>
</evidence>
<keyword evidence="8" id="KW-0445">Lipid transport</keyword>
<evidence type="ECO:0000256" key="6">
    <source>
        <dbReference type="ARBA" id="ARBA00022824"/>
    </source>
</evidence>
<dbReference type="PANTHER" id="PTHR13190">
    <property type="entry name" value="AUTOPHAGY-RELATED 2, ISOFORM A"/>
    <property type="match status" value="1"/>
</dbReference>
<evidence type="ECO:0000256" key="1">
    <source>
        <dbReference type="ARBA" id="ARBA00004406"/>
    </source>
</evidence>
<evidence type="ECO:0000256" key="5">
    <source>
        <dbReference type="ARBA" id="ARBA00022448"/>
    </source>
</evidence>
<feature type="compositionally biased region" description="Low complexity" evidence="13">
    <location>
        <begin position="415"/>
        <end position="431"/>
    </location>
</feature>
<dbReference type="GO" id="GO:0000045">
    <property type="term" value="P:autophagosome assembly"/>
    <property type="evidence" value="ECO:0007669"/>
    <property type="project" value="TreeGrafter"/>
</dbReference>
<evidence type="ECO:0000256" key="8">
    <source>
        <dbReference type="ARBA" id="ARBA00023055"/>
    </source>
</evidence>
<evidence type="ECO:0000256" key="10">
    <source>
        <dbReference type="ARBA" id="ARBA00024479"/>
    </source>
</evidence>
<keyword evidence="12" id="KW-0175">Coiled coil</keyword>
<feature type="region of interest" description="Disordered" evidence="13">
    <location>
        <begin position="761"/>
        <end position="799"/>
    </location>
</feature>
<feature type="region of interest" description="Disordered" evidence="13">
    <location>
        <begin position="610"/>
        <end position="697"/>
    </location>
</feature>
<feature type="compositionally biased region" description="Low complexity" evidence="13">
    <location>
        <begin position="676"/>
        <end position="690"/>
    </location>
</feature>
<gene>
    <name evidence="14" type="ORF">PGLA2088_LOCUS23639</name>
</gene>
<dbReference type="InterPro" id="IPR026849">
    <property type="entry name" value="ATG2"/>
</dbReference>
<feature type="region of interest" description="Disordered" evidence="13">
    <location>
        <begin position="398"/>
        <end position="432"/>
    </location>
</feature>
<dbReference type="GO" id="GO:0061723">
    <property type="term" value="P:glycophagy"/>
    <property type="evidence" value="ECO:0007669"/>
    <property type="project" value="TreeGrafter"/>
</dbReference>
<feature type="region of interest" description="Disordered" evidence="13">
    <location>
        <begin position="1064"/>
        <end position="1119"/>
    </location>
</feature>
<feature type="compositionally biased region" description="Low complexity" evidence="13">
    <location>
        <begin position="335"/>
        <end position="344"/>
    </location>
</feature>
<dbReference type="Pfam" id="PF13329">
    <property type="entry name" value="ATG2_CAD"/>
    <property type="match status" value="2"/>
</dbReference>
<dbReference type="PANTHER" id="PTHR13190:SF1">
    <property type="entry name" value="AUTOPHAGY-RELATED 2, ISOFORM A"/>
    <property type="match status" value="1"/>
</dbReference>
<feature type="coiled-coil region" evidence="12">
    <location>
        <begin position="1783"/>
        <end position="1813"/>
    </location>
</feature>
<evidence type="ECO:0000313" key="14">
    <source>
        <dbReference type="EMBL" id="CAE8683816.1"/>
    </source>
</evidence>
<feature type="region of interest" description="Disordered" evidence="13">
    <location>
        <begin position="1199"/>
        <end position="1221"/>
    </location>
</feature>
<keyword evidence="9" id="KW-0472">Membrane</keyword>
<feature type="region of interest" description="Disordered" evidence="13">
    <location>
        <begin position="871"/>
        <end position="891"/>
    </location>
</feature>
<dbReference type="GO" id="GO:0034727">
    <property type="term" value="P:piecemeal microautophagy of the nucleus"/>
    <property type="evidence" value="ECO:0007669"/>
    <property type="project" value="TreeGrafter"/>
</dbReference>
<dbReference type="Proteomes" id="UP000626109">
    <property type="component" value="Unassembled WGS sequence"/>
</dbReference>
<feature type="region of interest" description="Disordered" evidence="13">
    <location>
        <begin position="2351"/>
        <end position="2410"/>
    </location>
</feature>
<comment type="similarity">
    <text evidence="3">Belongs to the ATG2 family.</text>
</comment>
<dbReference type="GO" id="GO:0061908">
    <property type="term" value="C:phagophore"/>
    <property type="evidence" value="ECO:0007669"/>
    <property type="project" value="TreeGrafter"/>
</dbReference>
<dbReference type="GO" id="GO:0061709">
    <property type="term" value="P:reticulophagy"/>
    <property type="evidence" value="ECO:0007669"/>
    <property type="project" value="TreeGrafter"/>
</dbReference>
<feature type="compositionally biased region" description="Low complexity" evidence="13">
    <location>
        <begin position="1601"/>
        <end position="1610"/>
    </location>
</feature>
<feature type="compositionally biased region" description="Polar residues" evidence="13">
    <location>
        <begin position="1091"/>
        <end position="1101"/>
    </location>
</feature>
<dbReference type="EMBL" id="CAJNNW010026229">
    <property type="protein sequence ID" value="CAE8683816.1"/>
    <property type="molecule type" value="Genomic_DNA"/>
</dbReference>
<keyword evidence="6" id="KW-0256">Endoplasmic reticulum</keyword>
<comment type="subcellular location">
    <subcellularLocation>
        <location evidence="1">Endoplasmic reticulum membrane</location>
        <topology evidence="1">Peripheral membrane protein</topology>
    </subcellularLocation>
    <subcellularLocation>
        <location evidence="2">Preautophagosomal structure membrane</location>
        <topology evidence="2">Peripheral membrane protein</topology>
    </subcellularLocation>
</comment>
<dbReference type="GO" id="GO:0043495">
    <property type="term" value="F:protein-membrane adaptor activity"/>
    <property type="evidence" value="ECO:0007669"/>
    <property type="project" value="TreeGrafter"/>
</dbReference>
<comment type="catalytic activity">
    <reaction evidence="10">
        <text>a 1,2-diacyl-sn-glycero-3-phospho-L-serine(in) = a 1,2-diacyl-sn-glycero-3-phospho-L-serine(out)</text>
        <dbReference type="Rhea" id="RHEA:38663"/>
        <dbReference type="ChEBI" id="CHEBI:57262"/>
    </reaction>
</comment>
<evidence type="ECO:0000256" key="13">
    <source>
        <dbReference type="SAM" id="MobiDB-lite"/>
    </source>
</evidence>
<feature type="region of interest" description="Disordered" evidence="13">
    <location>
        <begin position="2076"/>
        <end position="2097"/>
    </location>
</feature>
<feature type="region of interest" description="Disordered" evidence="13">
    <location>
        <begin position="981"/>
        <end position="1001"/>
    </location>
</feature>
<evidence type="ECO:0000256" key="4">
    <source>
        <dbReference type="ARBA" id="ARBA00018070"/>
    </source>
</evidence>
<accession>A0A813JMC3</accession>
<evidence type="ECO:0000313" key="15">
    <source>
        <dbReference type="Proteomes" id="UP000626109"/>
    </source>
</evidence>
<comment type="catalytic activity">
    <reaction evidence="11">
        <text>a 1,2-diacyl-sn-glycero-3-phosphoethanolamine(in) = a 1,2-diacyl-sn-glycero-3-phosphoethanolamine(out)</text>
        <dbReference type="Rhea" id="RHEA:38895"/>
        <dbReference type="ChEBI" id="CHEBI:64612"/>
    </reaction>
</comment>
<keyword evidence="7" id="KW-0072">Autophagy</keyword>
<sequence>MESRWSRLGFTALPLKRFYKYLLKRLIGGFLRHDIDLEQLEVQLYKGIVQLKSLELDVAQFNLALLSQGLLLHFASGMVGCVKMDIPWRNLLSDHCKVFVSGLHVSLAKGLPADVSAEWPLGGGSAAGGGTDLLQARQTGPNSVSNSLEEKSRYSEEGVETLSRLVKLVLSRMEICLHDASVTVSAAPEARSALRARISSVVLFSDGAASETGQERTIRVRGISLSVVPEEAASPLIAASKNASQGGEVLLASTEAEAAAPSSASSGVLMIRQTEGFGGFHLDVSLSLPSIRIALAPRSWRALSECLVSLSQVVRRAKADPAHGFQPLLDAVAPAEQPGEEQPPSRSTSFQAPPSMVRSLVESTLPGNQTPARFWHELYGLFEADAQLEDDASVGEGLGASESQAAEDEDEEAVDAITGSGREGESASTAAGGTGQLLGITLKVDVASAAVLLCLSMARSEGLAGSGERLPAPADVQLLPGPSRRLRGDQAQLCLQGLSLSLSKELSLGQPGSSGSVTAPVAITSAQSVAVHLHKFNVARCADDDDAGAESPSEEEAAEADEAYVAPSSELFHSMLMASASSAAPNAPSAFRTLAASDMFRSARSTCPLEAEDGARTPSAPSVHCSTHESLDAAELTDDSDAESFGESSVHSLSQGSDAPAEDVVPAEIQEEVSGRSAPLNAASAPSPSGGARGARKAPRAAVIQSVPEELEQLFFDRAQPIREVLLPGLSSGSEVGAEEDPCGLERSGRWRRRAPHFSSKQVLQLLSPEGPGGGGSSSSRDSGCAAGGDAMPPLPLPGSNHPIWASLRPPAGPAVQKVWAEWSAASPGPREDAFQRVGGQLRIGCQAALVSLCVESLQMLAAGTAALGRQSSSKGASSTELPQRQNQSGLPVAHSLPSIVAVSPLLRVVVQLSKGGCAICDTVLPRISTPQPQPGERNTDLRAAAGSLSHQELLRFDAASAGLRLLSEEPDHASTTISLLSVGEPSGSDANTSGSEDLREPGFTLSCHVAVRRDAAVAGDDNDSSSQVQQPQPSEAVVAFAAAASADLPAPVLSDWTKISVPKAKVSPGRRPGTPSGTAEAEGADPLAQEQEQPGSSSRAGQAGTERGTLGGDGSSGVSRQAKVELELSVPASLRLFAHTGSLHRIKDEVAVSASRLAREVFAASPSAPSDIAESELAPIGVTVLLGDLTCDLIEQEETQTRDDSAEGQANRSGSESCTAHPKDAIQVSLANLNCRVVQLPGPSLSFCALGGDLRFELVSEVSLEGERGPSSTRCSNILLRPWFQPNIRSASTQSQRQSTRNEVPSAGYPWEVQHARARQQAVLRSFLAAEKGDRGEWQDSNSLLLLARQRRGAKANITLCSLVFSRLVVLAQHSLLERTIRRLIHMAKSTQAEPARTVDEERAAPKEKAIEPATGHVDLQISMLDCLVDFPSLAYALQWPITSPHGLNVPLPPPVLRGADADMWRAVLHAARITVSLNNAMGLAKGLRFRVADANLYLVDHPHNLGQLDLLSSAAEVREFLVRAGFAHILELSAASASWQPPERGEGSAAELTLKEELVDLDLGQVSGHLRADTVKCLQSVAAELAELLPQPQLQAASAAAPGTLPAQHAQRTQQQRMAPLATSLPSPRPLQNPAASAGRPAELPRRAPAQTAAEEDQGILQSIDMFAFSPPVRSTAPQMPHRDAVSDAMAAALGEDLLEDVGDGEGNLDLMPEPRPLQAFRSVSSTSCLIDDYIRTQELQQSPRQPVRACPASPFSSHDGFEMELLELPEAEDEAEEDRLSAAGEAAAEAEAEAEELSEAEELRRALQSEQVGDIFQDRSSRKPVVASGSSGGESSTSVAVCLFDPEAFDIEELRSEDWSARRELERMFAAAEDMPLAPLSPHQQLPAVNYQDGSAAVWYVDPAAVQVVQDHFVRRATGSQKFEAPSSAPPLRSVVTVHCSELTVSLYRGTDFQGPPAQHSEELPADRARKQCSNLTVQLTGCVVKLMRFCPTFSSSVVGRGNESASTLSAPSGAFSQRLVVCARDFAVLDNINGSVFSHLLAYFEDEKQRPRPSQADMLYLRVDELVPLTDSPAGVTSSQPASALPPTDKDQVNEPEFRVEVRLLPLRLTVDQDAVDFLADFMQLCALPTWVEEDGELQDLAAAAGLQPDYVDDAVASPGAVLFTASPLPPRAASSSATAAAASLGATFFQKVVISGLLLSVDYRAKRLDVDALRRGELWELVNLLPLLEGLQVAFRSVTVSSASGVNEVLSQVVAGWSTDLNRTQILRSLTGVTPIRSFANIGGGFAEMVLEPLKQYRTGSDREQVSRTMLRGLISFLRHVTIESIDLTERVIVGAQAALEFANSRIGETPAKSPATPHRPAPPRDQPESLQDPGYSSSGSGWLPVERGAAHFRQPDSAAAGLQEARTSLTRGLRTAGPFLVRPLLEFQRGAPREQ</sequence>
<dbReference type="GO" id="GO:0006869">
    <property type="term" value="P:lipid transport"/>
    <property type="evidence" value="ECO:0007669"/>
    <property type="project" value="UniProtKB-KW"/>
</dbReference>
<protein>
    <recommendedName>
        <fullName evidence="4">Autophagy-related protein 2</fullName>
    </recommendedName>
</protein>
<feature type="region of interest" description="Disordered" evidence="13">
    <location>
        <begin position="1601"/>
        <end position="1657"/>
    </location>
</feature>
<feature type="compositionally biased region" description="Polar residues" evidence="13">
    <location>
        <begin position="646"/>
        <end position="657"/>
    </location>
</feature>
<feature type="non-terminal residue" evidence="14">
    <location>
        <position position="2441"/>
    </location>
</feature>
<organism evidence="14 15">
    <name type="scientific">Polarella glacialis</name>
    <name type="common">Dinoflagellate</name>
    <dbReference type="NCBI Taxonomy" id="89957"/>
    <lineage>
        <taxon>Eukaryota</taxon>
        <taxon>Sar</taxon>
        <taxon>Alveolata</taxon>
        <taxon>Dinophyceae</taxon>
        <taxon>Suessiales</taxon>
        <taxon>Suessiaceae</taxon>
        <taxon>Polarella</taxon>
    </lineage>
</organism>
<keyword evidence="5" id="KW-0813">Transport</keyword>
<feature type="region of interest" description="Disordered" evidence="13">
    <location>
        <begin position="335"/>
        <end position="354"/>
    </location>
</feature>
<feature type="region of interest" description="Disordered" evidence="13">
    <location>
        <begin position="1821"/>
        <end position="1840"/>
    </location>
</feature>
<evidence type="ECO:0000256" key="12">
    <source>
        <dbReference type="SAM" id="Coils"/>
    </source>
</evidence>
<evidence type="ECO:0000256" key="2">
    <source>
        <dbReference type="ARBA" id="ARBA00004623"/>
    </source>
</evidence>
<dbReference type="GO" id="GO:0032266">
    <property type="term" value="F:phosphatidylinositol-3-phosphate binding"/>
    <property type="evidence" value="ECO:0007669"/>
    <property type="project" value="TreeGrafter"/>
</dbReference>
<name>A0A813JMC3_POLGL</name>
<feature type="compositionally biased region" description="Low complexity" evidence="13">
    <location>
        <begin position="778"/>
        <end position="790"/>
    </location>
</feature>
<feature type="region of interest" description="Disordered" evidence="13">
    <location>
        <begin position="1742"/>
        <end position="1761"/>
    </location>
</feature>
<comment type="caution">
    <text evidence="14">The sequence shown here is derived from an EMBL/GenBank/DDBJ whole genome shotgun (WGS) entry which is preliminary data.</text>
</comment>
<evidence type="ECO:0000256" key="3">
    <source>
        <dbReference type="ARBA" id="ARBA00009714"/>
    </source>
</evidence>
<evidence type="ECO:0000256" key="7">
    <source>
        <dbReference type="ARBA" id="ARBA00023006"/>
    </source>
</evidence>
<dbReference type="GO" id="GO:0005789">
    <property type="term" value="C:endoplasmic reticulum membrane"/>
    <property type="evidence" value="ECO:0007669"/>
    <property type="project" value="UniProtKB-SubCell"/>
</dbReference>